<evidence type="ECO:0000256" key="1">
    <source>
        <dbReference type="SAM" id="SignalP"/>
    </source>
</evidence>
<dbReference type="AlphaFoldDB" id="A0A1F7V9A2"/>
<reference evidence="2 3" key="1">
    <citation type="journal article" date="2016" name="Nat. Commun.">
        <title>Thousands of microbial genomes shed light on interconnected biogeochemical processes in an aquifer system.</title>
        <authorList>
            <person name="Anantharaman K."/>
            <person name="Brown C.T."/>
            <person name="Hug L.A."/>
            <person name="Sharon I."/>
            <person name="Castelle C.J."/>
            <person name="Probst A.J."/>
            <person name="Thomas B.C."/>
            <person name="Singh A."/>
            <person name="Wilkins M.J."/>
            <person name="Karaoz U."/>
            <person name="Brodie E.L."/>
            <person name="Williams K.H."/>
            <person name="Hubbard S.S."/>
            <person name="Banfield J.F."/>
        </authorList>
    </citation>
    <scope>NUCLEOTIDE SEQUENCE [LARGE SCALE GENOMIC DNA]</scope>
</reference>
<evidence type="ECO:0000313" key="3">
    <source>
        <dbReference type="Proteomes" id="UP000176593"/>
    </source>
</evidence>
<protein>
    <submittedName>
        <fullName evidence="2">Uncharacterized protein</fullName>
    </submittedName>
</protein>
<name>A0A1F7V9A2_9BACT</name>
<comment type="caution">
    <text evidence="2">The sequence shown here is derived from an EMBL/GenBank/DDBJ whole genome shotgun (WGS) entry which is preliminary data.</text>
</comment>
<keyword evidence="1" id="KW-0732">Signal</keyword>
<dbReference type="Proteomes" id="UP000176593">
    <property type="component" value="Unassembled WGS sequence"/>
</dbReference>
<proteinExistence type="predicted"/>
<accession>A0A1F7V9A2</accession>
<gene>
    <name evidence="2" type="ORF">A3I41_04570</name>
</gene>
<feature type="signal peptide" evidence="1">
    <location>
        <begin position="1"/>
        <end position="37"/>
    </location>
</feature>
<organism evidence="2 3">
    <name type="scientific">Candidatus Uhrbacteria bacterium RIFCSPLOWO2_02_FULL_48_18</name>
    <dbReference type="NCBI Taxonomy" id="1802408"/>
    <lineage>
        <taxon>Bacteria</taxon>
        <taxon>Candidatus Uhriibacteriota</taxon>
    </lineage>
</organism>
<dbReference type="EMBL" id="MGEQ01000008">
    <property type="protein sequence ID" value="OGL86534.1"/>
    <property type="molecule type" value="Genomic_DNA"/>
</dbReference>
<sequence length="1259" mass="130701">MTNTTNLVKKAFSVAVAATTILWSVGLSAFLPTAASAATFGDLIKGTSLSTVYYYGSNGQRYAFPNEKTYFSWYKDFASVKTISDSELASITLAGNIVYRPGARWIKITSDKKVYVTTPAGKIRWVETEATAKGLAGDNWNAHIDDVPDVFFVDYTVGDSLTSAASGYDGLLWSDATGTFRVSGTTYQKVTDAGFAANRFNAGFVLKGTGFTKSGLTAGAEISAAMSNLTDSAQKVTTATYAETQNVSIALSASSPAASTLLNSQGVAHLASLTFTNPTSSAVSVKSLKLARTGVSSDNTLPNVYLFNKFVRLSDAASVSSGIVSWNDALGLFTIPAGGTSEVYIRADIGDSTGQTVGVKLASASDVTFVGAFNAAGSFPISSAVHTIAASPSTFTSVSFGAATNTPAVATGVDAQSDFTIWQSVVTVNNNEAYLHTLRVRNIGSISASDIGNWRLYIAGVQAGSAVAKQDVNGYVTFDLSAAPIRVKTGTSTFKVVTDIIGGTTRTVTVGLRNSADAIFVDEDYSQADKVLAAGSAFSATDAGQQTIGSGALTVTKRTDSPSNKVIIGASNAVLARWDLKATGERMKVESLRLAYTPVEKAGGVVANDTTQLRNGAVYADGVQIGSTTTLNATDNTTLAYTEYSFGSSLIVVPGTPVTIELRSDIFDNDGTDNTADGDTFTPTMAASSSTNTLRVSTGSYDQYPANAVVGNLLEIDQGTLTGAKNTSYANQTMLESKVAAKIGSYSISSSTTETVNLTSLVADLDGSTNLADGEVTNLYLMYGKTGSMVATTVKANPSESDAGNSWSVNYALAPGQTMYVDVYGDLDSSLDGNEVVLTTLDFAATTASSGQGADNGTAISGQNITIGTGTFTSALDGSSPVAQVVAANQTVTAAKFRFSAANETYTIKELQVSYVDTVNAPGSGVAAGVELYDGNTLVGTAVFNQTSGDTGANTAANVLGLSIPVDANTYKVLTAKLVLNNVGFGAGTSNKNLGLALDLVKGYDSAGTLYTTAAGYSTDRDANNIWVFKSIPTVNAVDLTNSTVINGQATDLYKFTVTAASNGSIAMKQMKFTLNWSDGQTADSMELESIELYKNGVEVTAITAVNEDAEDVTDATGMLNKDANVVDNTLVIAFTGEDEIAAGETVTYTVRGVPQGFRATGSDTVADSVSLYLAGDTAINGSATTPLVFLNNVTSASLFKLHSATSASNNGTAYNFIWSDLSSQTHSSVSNDTTGAVGDWHNGFLVKNLDLAAETWTK</sequence>
<feature type="chain" id="PRO_5009533223" evidence="1">
    <location>
        <begin position="38"/>
        <end position="1259"/>
    </location>
</feature>
<evidence type="ECO:0000313" key="2">
    <source>
        <dbReference type="EMBL" id="OGL86534.1"/>
    </source>
</evidence>